<dbReference type="PANTHER" id="PTHR47901">
    <property type="entry name" value="CASPASE RECRUITMENT DOMAIN-CONTAINING PROTEIN 18"/>
    <property type="match status" value="1"/>
</dbReference>
<accession>X6LKC3</accession>
<keyword evidence="7" id="KW-1185">Reference proteome</keyword>
<dbReference type="EMBL" id="ASPP01037338">
    <property type="protein sequence ID" value="ETO01816.1"/>
    <property type="molecule type" value="Genomic_DNA"/>
</dbReference>
<evidence type="ECO:0000256" key="2">
    <source>
        <dbReference type="ARBA" id="ARBA00022670"/>
    </source>
</evidence>
<dbReference type="Gene3D" id="3.40.50.1460">
    <property type="match status" value="1"/>
</dbReference>
<proteinExistence type="inferred from homology"/>
<feature type="domain" description="Caspase family p20" evidence="5">
    <location>
        <begin position="34"/>
        <end position="131"/>
    </location>
</feature>
<dbReference type="PROSITE" id="PS50208">
    <property type="entry name" value="CASPASE_P20"/>
    <property type="match status" value="1"/>
</dbReference>
<evidence type="ECO:0000256" key="1">
    <source>
        <dbReference type="ARBA" id="ARBA00010134"/>
    </source>
</evidence>
<keyword evidence="4" id="KW-0378">Hydrolase</keyword>
<evidence type="ECO:0000259" key="5">
    <source>
        <dbReference type="PROSITE" id="PS50208"/>
    </source>
</evidence>
<name>X6LKC3_RETFI</name>
<sequence length="250" mass="29300">MIAIGEYEEKSEYNSLKNVKDDLINFRELFETTLKYEFVCKDKNKLKMTKDDVREFLDEVIYKFKLRKNLNGYDGLIFILCGHGDDGNVLVTSEGDSLSIDKIHSDFNCNEMSSLKDIPKIFIINACRGKKMPKSHIIGMRGRPEDTKQRLYHGHNDYGFFTIWSTTKGHIVNDSLLFSKCTKEVIVEMCKEGYSLNQMLHEIRNRIQKTWDKSWSFAEVHFSKKKKNILLKFFLFNYKIQVFPSNSGKK</sequence>
<dbReference type="GO" id="GO:0006508">
    <property type="term" value="P:proteolysis"/>
    <property type="evidence" value="ECO:0007669"/>
    <property type="project" value="UniProtKB-KW"/>
</dbReference>
<dbReference type="InterPro" id="IPR002398">
    <property type="entry name" value="Pept_C14"/>
</dbReference>
<keyword evidence="3" id="KW-0053">Apoptosis</keyword>
<dbReference type="AlphaFoldDB" id="X6LKC3"/>
<dbReference type="Pfam" id="PF00656">
    <property type="entry name" value="Peptidase_C14"/>
    <property type="match status" value="1"/>
</dbReference>
<evidence type="ECO:0000256" key="4">
    <source>
        <dbReference type="ARBA" id="ARBA00022801"/>
    </source>
</evidence>
<dbReference type="SMART" id="SM00115">
    <property type="entry name" value="CASc"/>
    <property type="match status" value="1"/>
</dbReference>
<feature type="non-terminal residue" evidence="6">
    <location>
        <position position="250"/>
    </location>
</feature>
<reference evidence="6 7" key="1">
    <citation type="journal article" date="2013" name="Curr. Biol.">
        <title>The Genome of the Foraminiferan Reticulomyxa filosa.</title>
        <authorList>
            <person name="Glockner G."/>
            <person name="Hulsmann N."/>
            <person name="Schleicher M."/>
            <person name="Noegel A.A."/>
            <person name="Eichinger L."/>
            <person name="Gallinger C."/>
            <person name="Pawlowski J."/>
            <person name="Sierra R."/>
            <person name="Euteneuer U."/>
            <person name="Pillet L."/>
            <person name="Moustafa A."/>
            <person name="Platzer M."/>
            <person name="Groth M."/>
            <person name="Szafranski K."/>
            <person name="Schliwa M."/>
        </authorList>
    </citation>
    <scope>NUCLEOTIDE SEQUENCE [LARGE SCALE GENOMIC DNA]</scope>
</reference>
<dbReference type="InterPro" id="IPR029030">
    <property type="entry name" value="Caspase-like_dom_sf"/>
</dbReference>
<organism evidence="6 7">
    <name type="scientific">Reticulomyxa filosa</name>
    <dbReference type="NCBI Taxonomy" id="46433"/>
    <lineage>
        <taxon>Eukaryota</taxon>
        <taxon>Sar</taxon>
        <taxon>Rhizaria</taxon>
        <taxon>Retaria</taxon>
        <taxon>Foraminifera</taxon>
        <taxon>Monothalamids</taxon>
        <taxon>Reticulomyxidae</taxon>
        <taxon>Reticulomyxa</taxon>
    </lineage>
</organism>
<keyword evidence="2" id="KW-0645">Protease</keyword>
<evidence type="ECO:0000313" key="7">
    <source>
        <dbReference type="Proteomes" id="UP000023152"/>
    </source>
</evidence>
<comment type="similarity">
    <text evidence="1">Belongs to the peptidase C14A family.</text>
</comment>
<dbReference type="OrthoDB" id="6097640at2759"/>
<evidence type="ECO:0000313" key="6">
    <source>
        <dbReference type="EMBL" id="ETO01816.1"/>
    </source>
</evidence>
<dbReference type="Proteomes" id="UP000023152">
    <property type="component" value="Unassembled WGS sequence"/>
</dbReference>
<dbReference type="PANTHER" id="PTHR47901:SF8">
    <property type="entry name" value="CASPASE-3"/>
    <property type="match status" value="1"/>
</dbReference>
<dbReference type="SUPFAM" id="SSF52129">
    <property type="entry name" value="Caspase-like"/>
    <property type="match status" value="1"/>
</dbReference>
<dbReference type="InterPro" id="IPR011600">
    <property type="entry name" value="Pept_C14_caspase"/>
</dbReference>
<dbReference type="InterPro" id="IPR015917">
    <property type="entry name" value="Pept_C14A"/>
</dbReference>
<dbReference type="GO" id="GO:0004197">
    <property type="term" value="F:cysteine-type endopeptidase activity"/>
    <property type="evidence" value="ECO:0007669"/>
    <property type="project" value="InterPro"/>
</dbReference>
<protein>
    <submittedName>
        <fullName evidence="6">Caspase-1</fullName>
    </submittedName>
</protein>
<comment type="caution">
    <text evidence="6">The sequence shown here is derived from an EMBL/GenBank/DDBJ whole genome shotgun (WGS) entry which is preliminary data.</text>
</comment>
<evidence type="ECO:0000256" key="3">
    <source>
        <dbReference type="ARBA" id="ARBA00022703"/>
    </source>
</evidence>
<gene>
    <name evidence="6" type="ORF">RFI_35623</name>
</gene>
<dbReference type="InterPro" id="IPR001309">
    <property type="entry name" value="Pept_C14_p20"/>
</dbReference>